<dbReference type="InterPro" id="IPR036388">
    <property type="entry name" value="WH-like_DNA-bd_sf"/>
</dbReference>
<organism evidence="3 4">
    <name type="scientific">Uliginosibacterium aquaticum</name>
    <dbReference type="NCBI Taxonomy" id="2731212"/>
    <lineage>
        <taxon>Bacteria</taxon>
        <taxon>Pseudomonadati</taxon>
        <taxon>Pseudomonadota</taxon>
        <taxon>Betaproteobacteria</taxon>
        <taxon>Rhodocyclales</taxon>
        <taxon>Zoogloeaceae</taxon>
        <taxon>Uliginosibacterium</taxon>
    </lineage>
</organism>
<name>A0ABX2IJB9_9RHOO</name>
<dbReference type="SUPFAM" id="SSF46785">
    <property type="entry name" value="Winged helix' DNA-binding domain"/>
    <property type="match status" value="1"/>
</dbReference>
<dbReference type="InterPro" id="IPR005471">
    <property type="entry name" value="Tscrpt_reg_IclR_N"/>
</dbReference>
<dbReference type="InterPro" id="IPR043129">
    <property type="entry name" value="ATPase_NBD"/>
</dbReference>
<evidence type="ECO:0000313" key="4">
    <source>
        <dbReference type="Proteomes" id="UP000778523"/>
    </source>
</evidence>
<dbReference type="PANTHER" id="PTHR18964">
    <property type="entry name" value="ROK (REPRESSOR, ORF, KINASE) FAMILY"/>
    <property type="match status" value="1"/>
</dbReference>
<accession>A0ABX2IJB9</accession>
<dbReference type="InterPro" id="IPR049874">
    <property type="entry name" value="ROK_cs"/>
</dbReference>
<proteinExistence type="inferred from homology"/>
<sequence>MALVRLVRARPGLSRAELAVETGLTKSTVSLLVQELVDEGWLREEEVLVTGAIGRRPTPLRIDGRRLALIGAELAVGKLCVLGMSLDGEILHRLEESFSSSERPGEILGTLAGMLADMVGCLRGEGRGLLGIGVALPGAVQEADGLLVVAPNLGWRNVPVRDELLRVLGSRGLADLPLWVQNDCDVAALGEVEFAAGEMGDPLLFIGLGIGVGAGVVVGERLLLGRRGFAGEVGHIQLQADGPLCSCGRHGCAESYFGLQSLANAQHCSVPELFERARNADPETVKALQTAGQRLGLLIHNLWTTLDPAMIVLGGSATELGQAFLNSARRSFDALAQAAGLEMPVLQPARFGAQAVPAGAAALVLHKLLLPL</sequence>
<dbReference type="PROSITE" id="PS01125">
    <property type="entry name" value="ROK"/>
    <property type="match status" value="1"/>
</dbReference>
<dbReference type="Pfam" id="PF09339">
    <property type="entry name" value="HTH_IclR"/>
    <property type="match status" value="1"/>
</dbReference>
<comment type="similarity">
    <text evidence="1">Belongs to the ROK (NagC/XylR) family.</text>
</comment>
<feature type="domain" description="HTH iclR-type" evidence="2">
    <location>
        <begin position="7"/>
        <end position="45"/>
    </location>
</feature>
<protein>
    <submittedName>
        <fullName evidence="3">ROK family transcriptional regulator</fullName>
    </submittedName>
</protein>
<keyword evidence="4" id="KW-1185">Reference proteome</keyword>
<dbReference type="InterPro" id="IPR000600">
    <property type="entry name" value="ROK"/>
</dbReference>
<dbReference type="Proteomes" id="UP000778523">
    <property type="component" value="Unassembled WGS sequence"/>
</dbReference>
<reference evidence="3 4" key="1">
    <citation type="submission" date="2020-06" db="EMBL/GenBank/DDBJ databases">
        <title>Draft genome of Uliginosibacterium sp. IMCC34675.</title>
        <authorList>
            <person name="Song J."/>
        </authorList>
    </citation>
    <scope>NUCLEOTIDE SEQUENCE [LARGE SCALE GENOMIC DNA]</scope>
    <source>
        <strain evidence="3 4">IMCC34675</strain>
    </source>
</reference>
<evidence type="ECO:0000259" key="2">
    <source>
        <dbReference type="Pfam" id="PF09339"/>
    </source>
</evidence>
<dbReference type="InterPro" id="IPR036390">
    <property type="entry name" value="WH_DNA-bd_sf"/>
</dbReference>
<evidence type="ECO:0000256" key="1">
    <source>
        <dbReference type="ARBA" id="ARBA00006479"/>
    </source>
</evidence>
<dbReference type="RefSeq" id="WP_170022893.1">
    <property type="nucleotide sequence ID" value="NZ_JABCSC020000004.1"/>
</dbReference>
<dbReference type="Gene3D" id="3.30.420.40">
    <property type="match status" value="2"/>
</dbReference>
<dbReference type="PANTHER" id="PTHR18964:SF149">
    <property type="entry name" value="BIFUNCTIONAL UDP-N-ACETYLGLUCOSAMINE 2-EPIMERASE_N-ACETYLMANNOSAMINE KINASE"/>
    <property type="match status" value="1"/>
</dbReference>
<comment type="caution">
    <text evidence="3">The sequence shown here is derived from an EMBL/GenBank/DDBJ whole genome shotgun (WGS) entry which is preliminary data.</text>
</comment>
<dbReference type="Gene3D" id="1.10.10.10">
    <property type="entry name" value="Winged helix-like DNA-binding domain superfamily/Winged helix DNA-binding domain"/>
    <property type="match status" value="1"/>
</dbReference>
<dbReference type="EMBL" id="JABCSC020000004">
    <property type="protein sequence ID" value="NSL56582.1"/>
    <property type="molecule type" value="Genomic_DNA"/>
</dbReference>
<dbReference type="Pfam" id="PF00480">
    <property type="entry name" value="ROK"/>
    <property type="match status" value="1"/>
</dbReference>
<dbReference type="SUPFAM" id="SSF53067">
    <property type="entry name" value="Actin-like ATPase domain"/>
    <property type="match status" value="2"/>
</dbReference>
<gene>
    <name evidence="3" type="ORF">HJ583_016225</name>
</gene>
<evidence type="ECO:0000313" key="3">
    <source>
        <dbReference type="EMBL" id="NSL56582.1"/>
    </source>
</evidence>